<dbReference type="HAMAP" id="MF_01629">
    <property type="entry name" value="PdxH"/>
    <property type="match status" value="1"/>
</dbReference>
<dbReference type="Gene3D" id="2.30.110.10">
    <property type="entry name" value="Electron Transport, Fmn-binding Protein, Chain A"/>
    <property type="match status" value="1"/>
</dbReference>
<organism evidence="9 10">
    <name type="scientific">Candidatus Protofrankia datiscae</name>
    <dbReference type="NCBI Taxonomy" id="2716812"/>
    <lineage>
        <taxon>Bacteria</taxon>
        <taxon>Bacillati</taxon>
        <taxon>Actinomycetota</taxon>
        <taxon>Actinomycetes</taxon>
        <taxon>Frankiales</taxon>
        <taxon>Frankiaceae</taxon>
        <taxon>Protofrankia</taxon>
    </lineage>
</organism>
<keyword evidence="5" id="KW-0664">Pyridoxine biosynthesis</keyword>
<evidence type="ECO:0000256" key="1">
    <source>
        <dbReference type="ARBA" id="ARBA00007301"/>
    </source>
</evidence>
<dbReference type="AlphaFoldDB" id="F8B3I5"/>
<evidence type="ECO:0000313" key="9">
    <source>
        <dbReference type="EMBL" id="AEH07822.1"/>
    </source>
</evidence>
<dbReference type="InterPro" id="IPR019740">
    <property type="entry name" value="Pyridox_Oxase_CS"/>
</dbReference>
<keyword evidence="2 5" id="KW-0285">Flavoprotein</keyword>
<feature type="binding site" evidence="5">
    <location>
        <position position="156"/>
    </location>
    <ligand>
        <name>FMN</name>
        <dbReference type="ChEBI" id="CHEBI:58210"/>
    </ligand>
</feature>
<dbReference type="Pfam" id="PF01243">
    <property type="entry name" value="PNPOx_N"/>
    <property type="match status" value="1"/>
</dbReference>
<feature type="binding site" evidence="5">
    <location>
        <begin position="112"/>
        <end position="117"/>
    </location>
    <ligand>
        <name>FMN</name>
        <dbReference type="ChEBI" id="CHEBI:58210"/>
    </ligand>
</feature>
<comment type="cofactor">
    <cofactor evidence="5">
        <name>FMN</name>
        <dbReference type="ChEBI" id="CHEBI:58210"/>
    </cofactor>
    <text evidence="5">Binds 1 FMN per subunit.</text>
</comment>
<dbReference type="SUPFAM" id="SSF50475">
    <property type="entry name" value="FMN-binding split barrel"/>
    <property type="match status" value="1"/>
</dbReference>
<keyword evidence="10" id="KW-1185">Reference proteome</keyword>
<dbReference type="Pfam" id="PF10590">
    <property type="entry name" value="PNP_phzG_C"/>
    <property type="match status" value="1"/>
</dbReference>
<feature type="compositionally biased region" description="Basic and acidic residues" evidence="6">
    <location>
        <begin position="265"/>
        <end position="276"/>
    </location>
</feature>
<comment type="pathway">
    <text evidence="5">Cofactor metabolism; pyridoxal 5'-phosphate salvage; pyridoxal 5'-phosphate from pyridoxamine 5'-phosphate: step 1/1.</text>
</comment>
<dbReference type="GO" id="GO:0008615">
    <property type="term" value="P:pyridoxine biosynthetic process"/>
    <property type="evidence" value="ECO:0007669"/>
    <property type="project" value="UniProtKB-UniRule"/>
</dbReference>
<dbReference type="InterPro" id="IPR000659">
    <property type="entry name" value="Pyridox_Oxase"/>
</dbReference>
<dbReference type="RefSeq" id="WP_013871817.1">
    <property type="nucleotide sequence ID" value="NC_015656.1"/>
</dbReference>
<dbReference type="GO" id="GO:0004733">
    <property type="term" value="F:pyridoxamine phosphate oxidase activity"/>
    <property type="evidence" value="ECO:0007669"/>
    <property type="project" value="UniProtKB-UniRule"/>
</dbReference>
<dbReference type="STRING" id="656024.FsymDg_0250"/>
<feature type="binding site" evidence="5">
    <location>
        <position position="174"/>
    </location>
    <ligand>
        <name>substrate</name>
    </ligand>
</feature>
<keyword evidence="3 5" id="KW-0288">FMN</keyword>
<evidence type="ECO:0000256" key="3">
    <source>
        <dbReference type="ARBA" id="ARBA00022643"/>
    </source>
</evidence>
<dbReference type="InterPro" id="IPR011576">
    <property type="entry name" value="Pyridox_Oxase_N"/>
</dbReference>
<dbReference type="PANTHER" id="PTHR10851">
    <property type="entry name" value="PYRIDOXINE-5-PHOSPHATE OXIDASE"/>
    <property type="match status" value="1"/>
</dbReference>
<evidence type="ECO:0000313" key="10">
    <source>
        <dbReference type="Proteomes" id="UP000001549"/>
    </source>
</evidence>
<dbReference type="eggNOG" id="COG0259">
    <property type="taxonomic scope" value="Bacteria"/>
</dbReference>
<feature type="binding site" evidence="5">
    <location>
        <begin position="243"/>
        <end position="245"/>
    </location>
    <ligand>
        <name>substrate</name>
    </ligand>
</feature>
<comment type="function">
    <text evidence="5">Catalyzes the oxidation of either pyridoxine 5'-phosphate (PNP) or pyridoxamine 5'-phosphate (PMP) into pyridoxal 5'-phosphate (PLP).</text>
</comment>
<feature type="binding site" evidence="5">
    <location>
        <position position="133"/>
    </location>
    <ligand>
        <name>FMN</name>
        <dbReference type="ChEBI" id="CHEBI:58210"/>
    </ligand>
</feature>
<keyword evidence="4 5" id="KW-0560">Oxidoreductase</keyword>
<reference evidence="9 10" key="1">
    <citation type="submission" date="2011-05" db="EMBL/GenBank/DDBJ databases">
        <title>Complete sequence of chromosome of Frankia symbiont of Datisca glomerata.</title>
        <authorList>
            <consortium name="US DOE Joint Genome Institute"/>
            <person name="Lucas S."/>
            <person name="Han J."/>
            <person name="Lapidus A."/>
            <person name="Cheng J.-F."/>
            <person name="Goodwin L."/>
            <person name="Pitluck S."/>
            <person name="Peters L."/>
            <person name="Mikhailova N."/>
            <person name="Chertkov O."/>
            <person name="Teshima H."/>
            <person name="Han C."/>
            <person name="Tapia R."/>
            <person name="Land M."/>
            <person name="Hauser L."/>
            <person name="Kyrpides N."/>
            <person name="Ivanova N."/>
            <person name="Pagani I."/>
            <person name="Berry A."/>
            <person name="Pawlowski K."/>
            <person name="Persson T."/>
            <person name="Vanden Heuvel B."/>
            <person name="Benson D."/>
            <person name="Woyke T."/>
        </authorList>
    </citation>
    <scope>NUCLEOTIDE SEQUENCE [LARGE SCALE GENOMIC DNA]</scope>
    <source>
        <strain evidence="10">4085684</strain>
    </source>
</reference>
<dbReference type="UniPathway" id="UPA01068">
    <property type="reaction ID" value="UER00304"/>
</dbReference>
<dbReference type="PANTHER" id="PTHR10851:SF0">
    <property type="entry name" value="PYRIDOXINE-5'-PHOSPHATE OXIDASE"/>
    <property type="match status" value="1"/>
</dbReference>
<dbReference type="NCBIfam" id="NF004231">
    <property type="entry name" value="PRK05679.1"/>
    <property type="match status" value="1"/>
</dbReference>
<feature type="binding site" evidence="5">
    <location>
        <position position="237"/>
    </location>
    <ligand>
        <name>FMN</name>
        <dbReference type="ChEBI" id="CHEBI:58210"/>
    </ligand>
</feature>
<feature type="region of interest" description="Disordered" evidence="6">
    <location>
        <begin position="255"/>
        <end position="298"/>
    </location>
</feature>
<dbReference type="HOGENOM" id="CLU_032263_2_1_11"/>
<feature type="binding site" evidence="5">
    <location>
        <position position="182"/>
    </location>
    <ligand>
        <name>substrate</name>
    </ligand>
</feature>
<proteinExistence type="inferred from homology"/>
<dbReference type="GO" id="GO:0010181">
    <property type="term" value="F:FMN binding"/>
    <property type="evidence" value="ECO:0007669"/>
    <property type="project" value="UniProtKB-UniRule"/>
</dbReference>
<comment type="catalytic activity">
    <reaction evidence="5">
        <text>pyridoxamine 5'-phosphate + O2 + H2O = pyridoxal 5'-phosphate + H2O2 + NH4(+)</text>
        <dbReference type="Rhea" id="RHEA:15817"/>
        <dbReference type="ChEBI" id="CHEBI:15377"/>
        <dbReference type="ChEBI" id="CHEBI:15379"/>
        <dbReference type="ChEBI" id="CHEBI:16240"/>
        <dbReference type="ChEBI" id="CHEBI:28938"/>
        <dbReference type="ChEBI" id="CHEBI:58451"/>
        <dbReference type="ChEBI" id="CHEBI:597326"/>
        <dbReference type="EC" id="1.4.3.5"/>
    </reaction>
</comment>
<feature type="domain" description="Pyridoxamine 5'-phosphate oxidase N-terminal" evidence="7">
    <location>
        <begin position="91"/>
        <end position="207"/>
    </location>
</feature>
<feature type="binding site" evidence="5">
    <location>
        <position position="247"/>
    </location>
    <ligand>
        <name>FMN</name>
        <dbReference type="ChEBI" id="CHEBI:58210"/>
    </ligand>
</feature>
<comment type="similarity">
    <text evidence="1 5">Belongs to the pyridoxamine 5'-phosphate oxidase family.</text>
</comment>
<sequence>MAQVTFDPEDHLYPTSPGRTSGQACPEKGDTIDGVSTRPNHARPPVPDPAAQRRCYSAGRLHESDLAPTWVAQFARWYEQASAVAAEPGSALPEPNAMVFATADARGRPSARTVLLKGFDERGFTLFTNLGSRKAREATANPYGSLVFPWHALQRQIVAVGGLEEVSRAETAAYFRSRPRGSQLGAWASRQSEVIGSRDWLDRRWAELDARWPAPEPVPVPAFWGGIRLVPETVEFWQGGSDRLHDRLRYRRIDADDTPADTSADEVRAGEPRSGERGTGGHGQSHADGRWIVERLSP</sequence>
<comment type="subunit">
    <text evidence="5">Homodimer.</text>
</comment>
<feature type="region of interest" description="Disordered" evidence="6">
    <location>
        <begin position="1"/>
        <end position="51"/>
    </location>
</feature>
<dbReference type="InterPro" id="IPR019576">
    <property type="entry name" value="Pyridoxamine_oxidase_dimer_C"/>
</dbReference>
<dbReference type="PROSITE" id="PS01064">
    <property type="entry name" value="PYRIDOX_OXIDASE"/>
    <property type="match status" value="1"/>
</dbReference>
<name>F8B3I5_9ACTN</name>
<feature type="binding site" evidence="5">
    <location>
        <begin position="127"/>
        <end position="128"/>
    </location>
    <ligand>
        <name>FMN</name>
        <dbReference type="ChEBI" id="CHEBI:58210"/>
    </ligand>
</feature>
<dbReference type="EC" id="1.4.3.5" evidence="5"/>
<dbReference type="InterPro" id="IPR012349">
    <property type="entry name" value="Split_barrel_FMN-bd"/>
</dbReference>
<feature type="binding site" evidence="5">
    <location>
        <position position="178"/>
    </location>
    <ligand>
        <name>substrate</name>
    </ligand>
</feature>
<dbReference type="KEGG" id="fsy:FsymDg_0250"/>
<evidence type="ECO:0000256" key="2">
    <source>
        <dbReference type="ARBA" id="ARBA00022630"/>
    </source>
</evidence>
<evidence type="ECO:0000256" key="6">
    <source>
        <dbReference type="SAM" id="MobiDB-lite"/>
    </source>
</evidence>
<feature type="compositionally biased region" description="Basic and acidic residues" evidence="6">
    <location>
        <begin position="285"/>
        <end position="298"/>
    </location>
</feature>
<accession>F8B3I5</accession>
<dbReference type="NCBIfam" id="TIGR00558">
    <property type="entry name" value="pdxH"/>
    <property type="match status" value="1"/>
</dbReference>
<dbReference type="Proteomes" id="UP000001549">
    <property type="component" value="Chromosome"/>
</dbReference>
<feature type="binding site" evidence="5">
    <location>
        <position position="134"/>
    </location>
    <ligand>
        <name>FMN</name>
        <dbReference type="ChEBI" id="CHEBI:58210"/>
    </ligand>
</feature>
<comment type="catalytic activity">
    <reaction evidence="5">
        <text>pyridoxine 5'-phosphate + O2 = pyridoxal 5'-phosphate + H2O2</text>
        <dbReference type="Rhea" id="RHEA:15149"/>
        <dbReference type="ChEBI" id="CHEBI:15379"/>
        <dbReference type="ChEBI" id="CHEBI:16240"/>
        <dbReference type="ChEBI" id="CHEBI:58589"/>
        <dbReference type="ChEBI" id="CHEBI:597326"/>
        <dbReference type="EC" id="1.4.3.5"/>
    </reaction>
</comment>
<evidence type="ECO:0000256" key="4">
    <source>
        <dbReference type="ARBA" id="ARBA00023002"/>
    </source>
</evidence>
<gene>
    <name evidence="5" type="primary">pdxH</name>
    <name evidence="9" type="ordered locus">FsymDg_0250</name>
</gene>
<feature type="binding site" evidence="5">
    <location>
        <begin position="191"/>
        <end position="192"/>
    </location>
    <ligand>
        <name>FMN</name>
        <dbReference type="ChEBI" id="CHEBI:58210"/>
    </ligand>
</feature>
<dbReference type="EMBL" id="CP002801">
    <property type="protein sequence ID" value="AEH07822.1"/>
    <property type="molecule type" value="Genomic_DNA"/>
</dbReference>
<protein>
    <recommendedName>
        <fullName evidence="5">Pyridoxine/pyridoxamine 5'-phosphate oxidase</fullName>
        <ecNumber evidence="5">1.4.3.5</ecNumber>
    </recommendedName>
    <alternativeName>
        <fullName evidence="5">PNP/PMP oxidase</fullName>
        <shortName evidence="5">PNPOx</shortName>
    </alternativeName>
    <alternativeName>
        <fullName evidence="5">Pyridoxal 5'-phosphate synthase</fullName>
    </alternativeName>
</protein>
<feature type="binding site" evidence="5">
    <location>
        <position position="117"/>
    </location>
    <ligand>
        <name>substrate</name>
    </ligand>
</feature>
<evidence type="ECO:0000256" key="5">
    <source>
        <dbReference type="HAMAP-Rule" id="MF_01629"/>
    </source>
</evidence>
<comment type="pathway">
    <text evidence="5">Cofactor metabolism; pyridoxal 5'-phosphate salvage; pyridoxal 5'-phosphate from pyridoxine 5'-phosphate: step 1/1.</text>
</comment>
<feature type="domain" description="Pyridoxine 5'-phosphate oxidase dimerisation C-terminal" evidence="8">
    <location>
        <begin position="224"/>
        <end position="298"/>
    </location>
</feature>
<evidence type="ECO:0000259" key="8">
    <source>
        <dbReference type="Pfam" id="PF10590"/>
    </source>
</evidence>
<evidence type="ECO:0000259" key="7">
    <source>
        <dbReference type="Pfam" id="PF01243"/>
    </source>
</evidence>